<dbReference type="Pfam" id="PF00827">
    <property type="entry name" value="Ribosomal_L15e"/>
    <property type="match status" value="1"/>
</dbReference>
<comment type="similarity">
    <text evidence="1 5">Belongs to the eukaryotic ribosomal protein eL15 family.</text>
</comment>
<evidence type="ECO:0000256" key="6">
    <source>
        <dbReference type="SAM" id="MobiDB-lite"/>
    </source>
</evidence>
<dbReference type="PANTHER" id="PTHR11847">
    <property type="entry name" value="RIBOSOMAL PROTEIN L15"/>
    <property type="match status" value="1"/>
</dbReference>
<proteinExistence type="inferred from homology"/>
<dbReference type="Proteomes" id="UP001158576">
    <property type="component" value="Chromosome XSR"/>
</dbReference>
<name>A0ABN7SAQ7_OIKDI</name>
<evidence type="ECO:0000313" key="7">
    <source>
        <dbReference type="EMBL" id="CAG5096733.1"/>
    </source>
</evidence>
<gene>
    <name evidence="7" type="ORF">OKIOD_LOCUS6312</name>
</gene>
<dbReference type="SMART" id="SM01384">
    <property type="entry name" value="Ribosomal_L15e"/>
    <property type="match status" value="1"/>
</dbReference>
<evidence type="ECO:0000313" key="8">
    <source>
        <dbReference type="Proteomes" id="UP001158576"/>
    </source>
</evidence>
<dbReference type="SUPFAM" id="SSF54189">
    <property type="entry name" value="Ribosomal proteins S24e, L23 and L15e"/>
    <property type="match status" value="1"/>
</dbReference>
<evidence type="ECO:0000256" key="3">
    <source>
        <dbReference type="ARBA" id="ARBA00023274"/>
    </source>
</evidence>
<feature type="compositionally biased region" description="Basic residues" evidence="6">
    <location>
        <begin position="193"/>
        <end position="206"/>
    </location>
</feature>
<dbReference type="InterPro" id="IPR024794">
    <property type="entry name" value="Rbsml_eL15_core_dom_sf"/>
</dbReference>
<dbReference type="InterPro" id="IPR000439">
    <property type="entry name" value="Ribosomal_eL15"/>
</dbReference>
<keyword evidence="8" id="KW-1185">Reference proteome</keyword>
<dbReference type="EMBL" id="OU015569">
    <property type="protein sequence ID" value="CAG5096733.1"/>
    <property type="molecule type" value="Genomic_DNA"/>
</dbReference>
<keyword evidence="2 5" id="KW-0689">Ribosomal protein</keyword>
<dbReference type="Gene3D" id="3.40.1120.10">
    <property type="entry name" value="Ribosomal protein l15e"/>
    <property type="match status" value="1"/>
</dbReference>
<evidence type="ECO:0000256" key="5">
    <source>
        <dbReference type="RuleBase" id="RU000663"/>
    </source>
</evidence>
<keyword evidence="3 5" id="KW-0687">Ribonucleoprotein</keyword>
<sequence length="206" mass="24034">MGAYKYMNEVWRKKSSDTMRYLQRIRVWQYRNLNTIHRASKPTRPEKARRLGYKATQGFVVYRHRGIKIRRGGRKKPVPKGATMGKPTNMGVFVQFARRLQSVAEERVGRHCGSLRVLNSYWVGEDSTYKYFEVILVDPNHNAVRNNPKLQWITAPVQKHREMRGLTSAGKRSRGVGKGHKFTNSIGGSTHAAWKRRNTLRLRRKR</sequence>
<reference evidence="7 8" key="1">
    <citation type="submission" date="2021-04" db="EMBL/GenBank/DDBJ databases">
        <authorList>
            <person name="Bliznina A."/>
        </authorList>
    </citation>
    <scope>NUCLEOTIDE SEQUENCE [LARGE SCALE GENOMIC DNA]</scope>
</reference>
<dbReference type="PANTHER" id="PTHR11847:SF4">
    <property type="entry name" value="LARGE RIBOSOMAL SUBUNIT PROTEIN EL15"/>
    <property type="match status" value="1"/>
</dbReference>
<comment type="function">
    <text evidence="4">Component of the large ribosomal subunit. The ribosome is a large ribonucleoprotein complex responsible for the synthesis of proteins in the cell.</text>
</comment>
<feature type="compositionally biased region" description="Basic residues" evidence="6">
    <location>
        <begin position="171"/>
        <end position="181"/>
    </location>
</feature>
<dbReference type="InterPro" id="IPR012678">
    <property type="entry name" value="Ribosomal_uL23/eL15/eS24_sf"/>
</dbReference>
<feature type="region of interest" description="Disordered" evidence="6">
    <location>
        <begin position="166"/>
        <end position="206"/>
    </location>
</feature>
<evidence type="ECO:0000256" key="1">
    <source>
        <dbReference type="ARBA" id="ARBA00006857"/>
    </source>
</evidence>
<evidence type="ECO:0000256" key="4">
    <source>
        <dbReference type="ARBA" id="ARBA00034092"/>
    </source>
</evidence>
<accession>A0ABN7SAQ7</accession>
<organism evidence="7 8">
    <name type="scientific">Oikopleura dioica</name>
    <name type="common">Tunicate</name>
    <dbReference type="NCBI Taxonomy" id="34765"/>
    <lineage>
        <taxon>Eukaryota</taxon>
        <taxon>Metazoa</taxon>
        <taxon>Chordata</taxon>
        <taxon>Tunicata</taxon>
        <taxon>Appendicularia</taxon>
        <taxon>Copelata</taxon>
        <taxon>Oikopleuridae</taxon>
        <taxon>Oikopleura</taxon>
    </lineage>
</organism>
<protein>
    <recommendedName>
        <fullName evidence="5">Ribosomal protein L15</fullName>
    </recommendedName>
</protein>
<evidence type="ECO:0000256" key="2">
    <source>
        <dbReference type="ARBA" id="ARBA00022980"/>
    </source>
</evidence>
<dbReference type="NCBIfam" id="NF003269">
    <property type="entry name" value="PRK04243.1"/>
    <property type="match status" value="1"/>
</dbReference>